<accession>A0A7R9F5Q6</accession>
<evidence type="ECO:0000259" key="1">
    <source>
        <dbReference type="PROSITE" id="PS50801"/>
    </source>
</evidence>
<dbReference type="Gene3D" id="3.30.750.24">
    <property type="entry name" value="STAS domain"/>
    <property type="match status" value="1"/>
</dbReference>
<feature type="domain" description="STAS" evidence="1">
    <location>
        <begin position="149"/>
        <end position="219"/>
    </location>
</feature>
<dbReference type="AlphaFoldDB" id="A0A7R9F5Q6"/>
<proteinExistence type="predicted"/>
<gene>
    <name evidence="2" type="ORF">TBIB3V08_LOCUS9812</name>
</gene>
<evidence type="ECO:0000313" key="2">
    <source>
        <dbReference type="EMBL" id="CAD7447499.1"/>
    </source>
</evidence>
<organism evidence="2">
    <name type="scientific">Timema bartmani</name>
    <dbReference type="NCBI Taxonomy" id="61472"/>
    <lineage>
        <taxon>Eukaryota</taxon>
        <taxon>Metazoa</taxon>
        <taxon>Ecdysozoa</taxon>
        <taxon>Arthropoda</taxon>
        <taxon>Hexapoda</taxon>
        <taxon>Insecta</taxon>
        <taxon>Pterygota</taxon>
        <taxon>Neoptera</taxon>
        <taxon>Polyneoptera</taxon>
        <taxon>Phasmatodea</taxon>
        <taxon>Timematodea</taxon>
        <taxon>Timematoidea</taxon>
        <taxon>Timematidae</taxon>
        <taxon>Timema</taxon>
    </lineage>
</organism>
<reference evidence="2" key="1">
    <citation type="submission" date="2020-11" db="EMBL/GenBank/DDBJ databases">
        <authorList>
            <person name="Tran Van P."/>
        </authorList>
    </citation>
    <scope>NUCLEOTIDE SEQUENCE</scope>
</reference>
<sequence>MCTGSDGSSVGTNCASKCSARASELATPLRPTIGSLVVGTHIKFLVMRHRDLSCTHRLSILSSQTLFRYSWTISRTAWTLHLQLALYSKCCHLYNDITTEKQLWTCVLASIVVVALKGMFMQALEIPGISIIQVAGGLHFANKEHASCVILDMMSICFVDPSAIKTLLLIYKDLKSRNVLFCLADCSATVYERMVHCDFFSDFPDSQLFPTIHDAVAYSQQSLKS</sequence>
<name>A0A7R9F5Q6_9NEOP</name>
<protein>
    <recommendedName>
        <fullName evidence="1">STAS domain-containing protein</fullName>
    </recommendedName>
</protein>
<dbReference type="Pfam" id="PF01740">
    <property type="entry name" value="STAS"/>
    <property type="match status" value="1"/>
</dbReference>
<dbReference type="GO" id="GO:0055085">
    <property type="term" value="P:transmembrane transport"/>
    <property type="evidence" value="ECO:0007669"/>
    <property type="project" value="InterPro"/>
</dbReference>
<dbReference type="SUPFAM" id="SSF52091">
    <property type="entry name" value="SpoIIaa-like"/>
    <property type="match status" value="1"/>
</dbReference>
<dbReference type="CDD" id="cd07042">
    <property type="entry name" value="STAS_SulP_like_sulfate_transporter"/>
    <property type="match status" value="1"/>
</dbReference>
<dbReference type="InterPro" id="IPR036513">
    <property type="entry name" value="STAS_dom_sf"/>
</dbReference>
<dbReference type="InterPro" id="IPR001902">
    <property type="entry name" value="SLC26A/SulP_fam"/>
</dbReference>
<dbReference type="GO" id="GO:0016020">
    <property type="term" value="C:membrane"/>
    <property type="evidence" value="ECO:0007669"/>
    <property type="project" value="InterPro"/>
</dbReference>
<dbReference type="PANTHER" id="PTHR11814">
    <property type="entry name" value="SULFATE TRANSPORTER"/>
    <property type="match status" value="1"/>
</dbReference>
<dbReference type="InterPro" id="IPR002645">
    <property type="entry name" value="STAS_dom"/>
</dbReference>
<dbReference type="EMBL" id="OD568947">
    <property type="protein sequence ID" value="CAD7447499.1"/>
    <property type="molecule type" value="Genomic_DNA"/>
</dbReference>
<dbReference type="PROSITE" id="PS50801">
    <property type="entry name" value="STAS"/>
    <property type="match status" value="1"/>
</dbReference>